<dbReference type="Gene3D" id="3.30.1370.60">
    <property type="entry name" value="Hypothetical oxidoreductase yiak, domain 2"/>
    <property type="match status" value="1"/>
</dbReference>
<dbReference type="PANTHER" id="PTHR11091:SF0">
    <property type="entry name" value="MALATE DEHYDROGENASE"/>
    <property type="match status" value="1"/>
</dbReference>
<evidence type="ECO:0008006" key="4">
    <source>
        <dbReference type="Google" id="ProtNLM"/>
    </source>
</evidence>
<protein>
    <recommendedName>
        <fullName evidence="4">Sulfolactate dehydrogenase</fullName>
    </recommendedName>
</protein>
<dbReference type="Gene3D" id="1.10.1530.10">
    <property type="match status" value="1"/>
</dbReference>
<accession>A0A381TZJ8</accession>
<name>A0A381TZJ8_9ZZZZ</name>
<dbReference type="Pfam" id="PF02615">
    <property type="entry name" value="Ldh_2"/>
    <property type="match status" value="1"/>
</dbReference>
<dbReference type="SUPFAM" id="SSF89733">
    <property type="entry name" value="L-sulfolactate dehydrogenase-like"/>
    <property type="match status" value="1"/>
</dbReference>
<reference evidence="3" key="1">
    <citation type="submission" date="2018-05" db="EMBL/GenBank/DDBJ databases">
        <authorList>
            <person name="Lanie J.A."/>
            <person name="Ng W.-L."/>
            <person name="Kazmierczak K.M."/>
            <person name="Andrzejewski T.M."/>
            <person name="Davidsen T.M."/>
            <person name="Wayne K.J."/>
            <person name="Tettelin H."/>
            <person name="Glass J.I."/>
            <person name="Rusch D."/>
            <person name="Podicherti R."/>
            <person name="Tsui H.-C.T."/>
            <person name="Winkler M.E."/>
        </authorList>
    </citation>
    <scope>NUCLEOTIDE SEQUENCE</scope>
</reference>
<evidence type="ECO:0000313" key="3">
    <source>
        <dbReference type="EMBL" id="SVA20888.1"/>
    </source>
</evidence>
<comment type="similarity">
    <text evidence="1">Belongs to the LDH2/MDH2 oxidoreductase family.</text>
</comment>
<dbReference type="InterPro" id="IPR003767">
    <property type="entry name" value="Malate/L-lactate_DH-like"/>
</dbReference>
<sequence length="337" mass="34671">MKTNILNRREIEELAEKALLAFGSTSNAAESLARAVASAEMDGIKSHGLVYVPIYCEHLRCGKVIGTAVPRVERPAKAAVVVDAGSGFAHPAIDAGFLELIPVASKLGCAGLAIRNSYNCGVLGHHVERLAQVGLLGLGFTNAPASIMPVGGTTPVIGTNPFALAVPDDGGIAAVVIDQSASVVAKSEIKMHAQAGKSIPEGWALDAQGNPTTDPSEALKGSMAPAGGYKGFGNGLMVELFAAVLAGATLGKDASPFAGTAGGPPRTGQFFFAVSADAFSGGVYAQRLHSLVNAIEEQSGSRLPGSRRWAQRKLHEDNGVEVDAELIHRVSSLSLAD</sequence>
<gene>
    <name evidence="3" type="ORF">METZ01_LOCUS73742</name>
</gene>
<dbReference type="InterPro" id="IPR043143">
    <property type="entry name" value="Mal/L-sulf/L-lact_DH-like_NADP"/>
</dbReference>
<evidence type="ECO:0000256" key="2">
    <source>
        <dbReference type="ARBA" id="ARBA00023002"/>
    </source>
</evidence>
<evidence type="ECO:0000256" key="1">
    <source>
        <dbReference type="ARBA" id="ARBA00006056"/>
    </source>
</evidence>
<proteinExistence type="inferred from homology"/>
<organism evidence="3">
    <name type="scientific">marine metagenome</name>
    <dbReference type="NCBI Taxonomy" id="408172"/>
    <lineage>
        <taxon>unclassified sequences</taxon>
        <taxon>metagenomes</taxon>
        <taxon>ecological metagenomes</taxon>
    </lineage>
</organism>
<dbReference type="GO" id="GO:0016491">
    <property type="term" value="F:oxidoreductase activity"/>
    <property type="evidence" value="ECO:0007669"/>
    <property type="project" value="UniProtKB-KW"/>
</dbReference>
<dbReference type="InterPro" id="IPR036111">
    <property type="entry name" value="Mal/L-sulfo/L-lacto_DH-like_sf"/>
</dbReference>
<dbReference type="AlphaFoldDB" id="A0A381TZJ8"/>
<dbReference type="PANTHER" id="PTHR11091">
    <property type="entry name" value="OXIDOREDUCTASE-RELATED"/>
    <property type="match status" value="1"/>
</dbReference>
<keyword evidence="2" id="KW-0560">Oxidoreductase</keyword>
<dbReference type="InterPro" id="IPR043144">
    <property type="entry name" value="Mal/L-sulf/L-lact_DH-like_ah"/>
</dbReference>
<dbReference type="EMBL" id="UINC01005367">
    <property type="protein sequence ID" value="SVA20888.1"/>
    <property type="molecule type" value="Genomic_DNA"/>
</dbReference>